<dbReference type="PANTHER" id="PTHR11819:SF195">
    <property type="entry name" value="SODIUM_GLUCOSE COTRANSPORTER 4"/>
    <property type="match status" value="1"/>
</dbReference>
<dbReference type="EMBL" id="QOPC01000007">
    <property type="protein sequence ID" value="RCL38884.1"/>
    <property type="molecule type" value="Genomic_DNA"/>
</dbReference>
<comment type="similarity">
    <text evidence="2 8">Belongs to the sodium:solute symporter (SSF) (TC 2.A.21) family.</text>
</comment>
<evidence type="ECO:0000256" key="4">
    <source>
        <dbReference type="ARBA" id="ARBA00022847"/>
    </source>
</evidence>
<evidence type="ECO:0000256" key="8">
    <source>
        <dbReference type="RuleBase" id="RU362091"/>
    </source>
</evidence>
<evidence type="ECO:0000256" key="7">
    <source>
        <dbReference type="ARBA" id="ARBA00023201"/>
    </source>
</evidence>
<proteinExistence type="inferred from homology"/>
<dbReference type="Pfam" id="PF00474">
    <property type="entry name" value="SSF"/>
    <property type="match status" value="1"/>
</dbReference>
<evidence type="ECO:0000256" key="3">
    <source>
        <dbReference type="ARBA" id="ARBA00022692"/>
    </source>
</evidence>
<comment type="caution">
    <text evidence="10">The sequence shown here is derived from an EMBL/GenBank/DDBJ whole genome shotgun (WGS) entry which is preliminary data.</text>
</comment>
<dbReference type="PROSITE" id="PS50283">
    <property type="entry name" value="NA_SOLUT_SYMP_3"/>
    <property type="match status" value="1"/>
</dbReference>
<feature type="transmembrane region" description="Helical" evidence="9">
    <location>
        <begin position="123"/>
        <end position="145"/>
    </location>
</feature>
<feature type="transmembrane region" description="Helical" evidence="9">
    <location>
        <begin position="327"/>
        <end position="355"/>
    </location>
</feature>
<feature type="transmembrane region" description="Helical" evidence="9">
    <location>
        <begin position="6"/>
        <end position="25"/>
    </location>
</feature>
<dbReference type="NCBIfam" id="TIGR00813">
    <property type="entry name" value="sss"/>
    <property type="match status" value="1"/>
</dbReference>
<keyword evidence="5 9" id="KW-1133">Transmembrane helix</keyword>
<dbReference type="PANTHER" id="PTHR11819">
    <property type="entry name" value="SOLUTE CARRIER FAMILY 5"/>
    <property type="match status" value="1"/>
</dbReference>
<evidence type="ECO:0000313" key="10">
    <source>
        <dbReference type="EMBL" id="RCL38884.1"/>
    </source>
</evidence>
<keyword evidence="4" id="KW-0769">Symport</keyword>
<dbReference type="InterPro" id="IPR018212">
    <property type="entry name" value="Na/solute_symporter_CS"/>
</dbReference>
<keyword evidence="4" id="KW-0813">Transport</keyword>
<dbReference type="Proteomes" id="UP000253032">
    <property type="component" value="Unassembled WGS sequence"/>
</dbReference>
<evidence type="ECO:0000256" key="1">
    <source>
        <dbReference type="ARBA" id="ARBA00004141"/>
    </source>
</evidence>
<dbReference type="InterPro" id="IPR038377">
    <property type="entry name" value="Na/Glc_symporter_sf"/>
</dbReference>
<feature type="transmembrane region" description="Helical" evidence="9">
    <location>
        <begin position="46"/>
        <end position="67"/>
    </location>
</feature>
<comment type="subcellular location">
    <subcellularLocation>
        <location evidence="1">Membrane</location>
        <topology evidence="1">Multi-pass membrane protein</topology>
    </subcellularLocation>
</comment>
<sequence>MLFSNLDIFIVIFYCIGIIFLAQYVSRSQLGQEKTAEDYFLAGRSLPWWAIGASLIAANISAEQIIGMSGQGFVVGMAIATYELTAAIALIVMAKYFLPLFLEKQIYTMPQFLEQRFDKRVSLVLSFFWLAVYVFINLTSVLWLGSLAINSLTGLDLFTGLLLLALLSLAYSLWGGLKAVAMTDIIQVVLLIFGGLSVSYIALNQISDGTGIFNGLNKVYQLLPEKFDMILSTDNPAYKDLPGVWVLIGGLWIAHFAYWGFNQYITQRALGAKSLPEAQKGVMFAAYLKLLMPFVVVLPGICAAVIYPELDKSDQAYPMMMSLLPNGILGLTFAALIAAIVSSLASMTNSISTIFTMDIYRNFTSLKPSETKLVSVGRNVAVIALVIAVLCAQPLLGSMESAFQYIQNFTGFFTPGILVIFLVALFWNKATTLSVLVAAIMSLILSLLIFLIFPEYPFIHRMGVVFLTSGLGCFLTAWIQGYTNQEKAIELSGINFKTELSFNINTLIIFGILIVTYLLLW</sequence>
<keyword evidence="7" id="KW-0915">Sodium</keyword>
<feature type="transmembrane region" description="Helical" evidence="9">
    <location>
        <begin position="376"/>
        <end position="396"/>
    </location>
</feature>
<feature type="transmembrane region" description="Helical" evidence="9">
    <location>
        <begin position="459"/>
        <end position="479"/>
    </location>
</feature>
<evidence type="ECO:0000256" key="2">
    <source>
        <dbReference type="ARBA" id="ARBA00006434"/>
    </source>
</evidence>
<evidence type="ECO:0000256" key="5">
    <source>
        <dbReference type="ARBA" id="ARBA00022989"/>
    </source>
</evidence>
<feature type="transmembrane region" description="Helical" evidence="9">
    <location>
        <begin position="243"/>
        <end position="261"/>
    </location>
</feature>
<feature type="transmembrane region" description="Helical" evidence="9">
    <location>
        <begin position="282"/>
        <end position="307"/>
    </location>
</feature>
<keyword evidence="3 9" id="KW-0812">Transmembrane</keyword>
<dbReference type="AlphaFoldDB" id="A0A368BPQ7"/>
<protein>
    <submittedName>
        <fullName evidence="10">Sodium transporter</fullName>
    </submittedName>
</protein>
<dbReference type="PROSITE" id="PS00456">
    <property type="entry name" value="NA_SOLUT_SYMP_1"/>
    <property type="match status" value="1"/>
</dbReference>
<feature type="transmembrane region" description="Helical" evidence="9">
    <location>
        <begin position="433"/>
        <end position="453"/>
    </location>
</feature>
<keyword evidence="7" id="KW-0739">Sodium transport</keyword>
<accession>A0A368BPQ7</accession>
<dbReference type="GO" id="GO:0005886">
    <property type="term" value="C:plasma membrane"/>
    <property type="evidence" value="ECO:0007669"/>
    <property type="project" value="TreeGrafter"/>
</dbReference>
<feature type="transmembrane region" description="Helical" evidence="9">
    <location>
        <begin position="184"/>
        <end position="203"/>
    </location>
</feature>
<feature type="transmembrane region" description="Helical" evidence="9">
    <location>
        <begin position="73"/>
        <end position="102"/>
    </location>
</feature>
<organism evidence="10 11">
    <name type="scientific">SAR86 cluster bacterium</name>
    <dbReference type="NCBI Taxonomy" id="2030880"/>
    <lineage>
        <taxon>Bacteria</taxon>
        <taxon>Pseudomonadati</taxon>
        <taxon>Pseudomonadota</taxon>
        <taxon>Gammaproteobacteria</taxon>
        <taxon>SAR86 cluster</taxon>
    </lineage>
</organism>
<dbReference type="Gene3D" id="1.20.1730.10">
    <property type="entry name" value="Sodium/glucose cotransporter"/>
    <property type="match status" value="1"/>
</dbReference>
<gene>
    <name evidence="10" type="ORF">DBW98_01835</name>
</gene>
<name>A0A368BPQ7_9GAMM</name>
<evidence type="ECO:0000256" key="9">
    <source>
        <dbReference type="SAM" id="Phobius"/>
    </source>
</evidence>
<evidence type="ECO:0000256" key="6">
    <source>
        <dbReference type="ARBA" id="ARBA00023136"/>
    </source>
</evidence>
<evidence type="ECO:0000313" key="11">
    <source>
        <dbReference type="Proteomes" id="UP000253032"/>
    </source>
</evidence>
<keyword evidence="6 9" id="KW-0472">Membrane</keyword>
<dbReference type="GO" id="GO:0005412">
    <property type="term" value="F:D-glucose:sodium symporter activity"/>
    <property type="evidence" value="ECO:0007669"/>
    <property type="project" value="TreeGrafter"/>
</dbReference>
<dbReference type="InterPro" id="IPR001734">
    <property type="entry name" value="Na/solute_symporter"/>
</dbReference>
<feature type="transmembrane region" description="Helical" evidence="9">
    <location>
        <begin position="500"/>
        <end position="520"/>
    </location>
</feature>
<reference evidence="10 11" key="1">
    <citation type="journal article" date="2018" name="Microbiome">
        <title>Fine metagenomic profile of the Mediterranean stratified and mixed water columns revealed by assembly and recruitment.</title>
        <authorList>
            <person name="Haro-Moreno J.M."/>
            <person name="Lopez-Perez M."/>
            <person name="De La Torre J.R."/>
            <person name="Picazo A."/>
            <person name="Camacho A."/>
            <person name="Rodriguez-Valera F."/>
        </authorList>
    </citation>
    <scope>NUCLEOTIDE SEQUENCE [LARGE SCALE GENOMIC DNA]</scope>
    <source>
        <strain evidence="10">MED-G84</strain>
    </source>
</reference>
<feature type="transmembrane region" description="Helical" evidence="9">
    <location>
        <begin position="157"/>
        <end position="177"/>
    </location>
</feature>
<keyword evidence="7" id="KW-0406">Ion transport</keyword>
<feature type="transmembrane region" description="Helical" evidence="9">
    <location>
        <begin position="402"/>
        <end position="426"/>
    </location>
</feature>